<evidence type="ECO:0000259" key="5">
    <source>
        <dbReference type="Pfam" id="PF01979"/>
    </source>
</evidence>
<dbReference type="PANTHER" id="PTHR11271">
    <property type="entry name" value="GUANINE DEAMINASE"/>
    <property type="match status" value="1"/>
</dbReference>
<dbReference type="GO" id="GO:0005829">
    <property type="term" value="C:cytosol"/>
    <property type="evidence" value="ECO:0007669"/>
    <property type="project" value="TreeGrafter"/>
</dbReference>
<dbReference type="EMBL" id="UYYB01121278">
    <property type="protein sequence ID" value="VDM83132.1"/>
    <property type="molecule type" value="Genomic_DNA"/>
</dbReference>
<keyword evidence="4" id="KW-0862">Zinc</keyword>
<evidence type="ECO:0000313" key="7">
    <source>
        <dbReference type="Proteomes" id="UP000270094"/>
    </source>
</evidence>
<protein>
    <recommendedName>
        <fullName evidence="5">Amidohydrolase-related domain-containing protein</fullName>
    </recommendedName>
</protein>
<accession>A0A3P7LVJ9</accession>
<dbReference type="OrthoDB" id="194468at2759"/>
<reference evidence="6 7" key="1">
    <citation type="submission" date="2018-11" db="EMBL/GenBank/DDBJ databases">
        <authorList>
            <consortium name="Pathogen Informatics"/>
        </authorList>
    </citation>
    <scope>NUCLEOTIDE SEQUENCE [LARGE SCALE GENOMIC DNA]</scope>
</reference>
<organism evidence="6 7">
    <name type="scientific">Strongylus vulgaris</name>
    <name type="common">Blood worm</name>
    <dbReference type="NCBI Taxonomy" id="40348"/>
    <lineage>
        <taxon>Eukaryota</taxon>
        <taxon>Metazoa</taxon>
        <taxon>Ecdysozoa</taxon>
        <taxon>Nematoda</taxon>
        <taxon>Chromadorea</taxon>
        <taxon>Rhabditida</taxon>
        <taxon>Rhabditina</taxon>
        <taxon>Rhabditomorpha</taxon>
        <taxon>Strongyloidea</taxon>
        <taxon>Strongylidae</taxon>
        <taxon>Strongylus</taxon>
    </lineage>
</organism>
<feature type="domain" description="Amidohydrolase-related" evidence="5">
    <location>
        <begin position="9"/>
        <end position="176"/>
    </location>
</feature>
<evidence type="ECO:0000313" key="6">
    <source>
        <dbReference type="EMBL" id="VDM83132.1"/>
    </source>
</evidence>
<dbReference type="InterPro" id="IPR051607">
    <property type="entry name" value="Metallo-dep_hydrolases"/>
</dbReference>
<dbReference type="Proteomes" id="UP000270094">
    <property type="component" value="Unassembled WGS sequence"/>
</dbReference>
<evidence type="ECO:0000256" key="3">
    <source>
        <dbReference type="ARBA" id="ARBA00022801"/>
    </source>
</evidence>
<comment type="cofactor">
    <cofactor evidence="1">
        <name>Zn(2+)</name>
        <dbReference type="ChEBI" id="CHEBI:29105"/>
    </cofactor>
</comment>
<dbReference type="InterPro" id="IPR006680">
    <property type="entry name" value="Amidohydro-rel"/>
</dbReference>
<dbReference type="Gene3D" id="3.20.20.140">
    <property type="entry name" value="Metal-dependent hydrolases"/>
    <property type="match status" value="1"/>
</dbReference>
<gene>
    <name evidence="6" type="ORF">SVUK_LOCUS18130</name>
</gene>
<evidence type="ECO:0000256" key="4">
    <source>
        <dbReference type="ARBA" id="ARBA00022833"/>
    </source>
</evidence>
<keyword evidence="3" id="KW-0378">Hydrolase</keyword>
<keyword evidence="7" id="KW-1185">Reference proteome</keyword>
<dbReference type="GO" id="GO:0046872">
    <property type="term" value="F:metal ion binding"/>
    <property type="evidence" value="ECO:0007669"/>
    <property type="project" value="UniProtKB-KW"/>
</dbReference>
<evidence type="ECO:0000256" key="2">
    <source>
        <dbReference type="ARBA" id="ARBA00022723"/>
    </source>
</evidence>
<proteinExistence type="predicted"/>
<dbReference type="AlphaFoldDB" id="A0A3P7LVJ9"/>
<dbReference type="GO" id="GO:0019239">
    <property type="term" value="F:deaminase activity"/>
    <property type="evidence" value="ECO:0007669"/>
    <property type="project" value="TreeGrafter"/>
</dbReference>
<dbReference type="Pfam" id="PF01979">
    <property type="entry name" value="Amidohydro_1"/>
    <property type="match status" value="1"/>
</dbReference>
<dbReference type="InterPro" id="IPR032466">
    <property type="entry name" value="Metal_Hydrolase"/>
</dbReference>
<name>A0A3P7LVJ9_STRVU</name>
<evidence type="ECO:0000256" key="1">
    <source>
        <dbReference type="ARBA" id="ARBA00001947"/>
    </source>
</evidence>
<dbReference type="SUPFAM" id="SSF51556">
    <property type="entry name" value="Metallo-dependent hydrolases"/>
    <property type="match status" value="1"/>
</dbReference>
<sequence length="201" mass="22621">MANFHNLLEHNSKTVTIAVAAHSARAVSFENIKKLYEMAIEKGIAFHIHVEEQPKEIEDCMRFLGERRKSQSYKTDMSAKSQSYKTDMSAGPSDVLLENLNITKLFSGVHVTYTPVENIREITKLGGNTVICPCTEGYLGDGIPQVIDGQHISYGTDCNNRIGFLEEMRWACYSQQVSSICPLCLQKLRKEENYANICASY</sequence>
<dbReference type="PANTHER" id="PTHR11271:SF48">
    <property type="entry name" value="AMIDOHYDROLASE-RELATED DOMAIN-CONTAINING PROTEIN"/>
    <property type="match status" value="1"/>
</dbReference>
<keyword evidence="2" id="KW-0479">Metal-binding</keyword>